<keyword evidence="2" id="KW-1185">Reference proteome</keyword>
<dbReference type="RefSeq" id="WP_216837221.1">
    <property type="nucleotide sequence ID" value="NZ_JAFNJS010000004.1"/>
</dbReference>
<name>A0ABV7BXZ2_9PROT</name>
<evidence type="ECO:0000313" key="2">
    <source>
        <dbReference type="Proteomes" id="UP001595420"/>
    </source>
</evidence>
<reference evidence="2" key="1">
    <citation type="journal article" date="2019" name="Int. J. Syst. Evol. Microbiol.">
        <title>The Global Catalogue of Microorganisms (GCM) 10K type strain sequencing project: providing services to taxonomists for standard genome sequencing and annotation.</title>
        <authorList>
            <consortium name="The Broad Institute Genomics Platform"/>
            <consortium name="The Broad Institute Genome Sequencing Center for Infectious Disease"/>
            <person name="Wu L."/>
            <person name="Ma J."/>
        </authorList>
    </citation>
    <scope>NUCLEOTIDE SEQUENCE [LARGE SCALE GENOMIC DNA]</scope>
    <source>
        <strain evidence="2">CGMCC 1.16855</strain>
    </source>
</reference>
<proteinExistence type="predicted"/>
<organism evidence="1 2">
    <name type="scientific">Falsiroseomonas tokyonensis</name>
    <dbReference type="NCBI Taxonomy" id="430521"/>
    <lineage>
        <taxon>Bacteria</taxon>
        <taxon>Pseudomonadati</taxon>
        <taxon>Pseudomonadota</taxon>
        <taxon>Alphaproteobacteria</taxon>
        <taxon>Acetobacterales</taxon>
        <taxon>Roseomonadaceae</taxon>
        <taxon>Falsiroseomonas</taxon>
    </lineage>
</organism>
<protein>
    <submittedName>
        <fullName evidence="1">DUF1127 domain-containing protein</fullName>
    </submittedName>
</protein>
<sequence>MSTVALTKSAARPGFRPWRAMVDWLAACLARHRSRQDLSELCPHLRRDLGLTAAEVAREVAKPCWRS</sequence>
<evidence type="ECO:0000313" key="1">
    <source>
        <dbReference type="EMBL" id="MFC3001139.1"/>
    </source>
</evidence>
<accession>A0ABV7BXZ2</accession>
<comment type="caution">
    <text evidence="1">The sequence shown here is derived from an EMBL/GenBank/DDBJ whole genome shotgun (WGS) entry which is preliminary data.</text>
</comment>
<gene>
    <name evidence="1" type="ORF">ACFOD3_14635</name>
</gene>
<dbReference type="EMBL" id="JBHRSB010000004">
    <property type="protein sequence ID" value="MFC3001139.1"/>
    <property type="molecule type" value="Genomic_DNA"/>
</dbReference>
<dbReference type="Proteomes" id="UP001595420">
    <property type="component" value="Unassembled WGS sequence"/>
</dbReference>